<dbReference type="RefSeq" id="WP_211314647.1">
    <property type="nucleotide sequence ID" value="NZ_QKZS01000011.1"/>
</dbReference>
<dbReference type="PROSITE" id="PS51318">
    <property type="entry name" value="TAT"/>
    <property type="match status" value="1"/>
</dbReference>
<dbReference type="InterPro" id="IPR006311">
    <property type="entry name" value="TAT_signal"/>
</dbReference>
<gene>
    <name evidence="1" type="ORF">LX76_03292</name>
</gene>
<evidence type="ECO:0000313" key="2">
    <source>
        <dbReference type="Proteomes" id="UP000249538"/>
    </source>
</evidence>
<dbReference type="Proteomes" id="UP000249538">
    <property type="component" value="Unassembled WGS sequence"/>
</dbReference>
<name>A0A2W7QQG4_9RHOB</name>
<protein>
    <submittedName>
        <fullName evidence="1">Uncharacterized protein</fullName>
    </submittedName>
</protein>
<accession>A0A2W7QQG4</accession>
<organism evidence="1 2">
    <name type="scientific">Cereibacter changlensis</name>
    <dbReference type="NCBI Taxonomy" id="402884"/>
    <lineage>
        <taxon>Bacteria</taxon>
        <taxon>Pseudomonadati</taxon>
        <taxon>Pseudomonadota</taxon>
        <taxon>Alphaproteobacteria</taxon>
        <taxon>Rhodobacterales</taxon>
        <taxon>Paracoccaceae</taxon>
        <taxon>Cereibacter</taxon>
    </lineage>
</organism>
<sequence length="463" mass="49935">MFATTRRKLLGTTLLGAGAVLAGLGFARAETLSTKGRTMLDSYSPLTRGLVQAASFPLMEAIHGRRSRRFAKGASIPNGPLAFTSRHAPEALDPLEQMLLISTIAGNTGWANLFAHHPGYAGKLPNYTTAAGGRSFPSSAGFNTSEFFFTDDTGVYFLPTRDMTPVQTGGGADLNRWLEAHRARIVKLADGRLNIPAEMPHMEGHNTWCANVPGSTLVFPVADVAQQVILLLLYLVQNGTGIYDNVNGRPIPGLERYTHRLNLEVAYPMTFLEQVALTDASVEMGTACYAGALMLQALGLGGWMYTGLNPFTVLGASGDPAVPGLGFRFEKQEGNPLPHFTGLPGVFEAHVPPHHADMRAAVEAVVARKFGAGGPFDPAQKGPYKETAAMRGSAARIDAEAIEITTLMADYVLSSFGRFPATVPAVFLHTYLQAHRLDTEFYDTHFGTGAYLRTHADHDRNWS</sequence>
<dbReference type="EMBL" id="QKZS01000011">
    <property type="protein sequence ID" value="PZX50753.1"/>
    <property type="molecule type" value="Genomic_DNA"/>
</dbReference>
<comment type="caution">
    <text evidence="1">The sequence shown here is derived from an EMBL/GenBank/DDBJ whole genome shotgun (WGS) entry which is preliminary data.</text>
</comment>
<proteinExistence type="predicted"/>
<reference evidence="1 2" key="1">
    <citation type="submission" date="2018-06" db="EMBL/GenBank/DDBJ databases">
        <title>Genomic Encyclopedia of Archaeal and Bacterial Type Strains, Phase II (KMG-II): from individual species to whole genera.</title>
        <authorList>
            <person name="Goeker M."/>
        </authorList>
    </citation>
    <scope>NUCLEOTIDE SEQUENCE [LARGE SCALE GENOMIC DNA]</scope>
    <source>
        <strain evidence="1 2">DSM 18774</strain>
    </source>
</reference>
<dbReference type="AlphaFoldDB" id="A0A2W7QQG4"/>
<evidence type="ECO:0000313" key="1">
    <source>
        <dbReference type="EMBL" id="PZX50753.1"/>
    </source>
</evidence>